<dbReference type="Gene3D" id="1.25.40.90">
    <property type="match status" value="1"/>
</dbReference>
<gene>
    <name evidence="8" type="ORF">PHYEVI_LOCUS1739</name>
</gene>
<feature type="region of interest" description="Disordered" evidence="4">
    <location>
        <begin position="115"/>
        <end position="137"/>
    </location>
</feature>
<dbReference type="InterPro" id="IPR012677">
    <property type="entry name" value="Nucleotide-bd_a/b_plait_sf"/>
</dbReference>
<evidence type="ECO:0000256" key="2">
    <source>
        <dbReference type="PROSITE-ProRule" id="PRU00176"/>
    </source>
</evidence>
<feature type="domain" description="CID" evidence="7">
    <location>
        <begin position="440"/>
        <end position="584"/>
    </location>
</feature>
<feature type="region of interest" description="Disordered" evidence="4">
    <location>
        <begin position="684"/>
        <end position="716"/>
    </location>
</feature>
<dbReference type="PANTHER" id="PTHR23140">
    <property type="entry name" value="RNA PROCESSING PROTEIN LD23810P"/>
    <property type="match status" value="1"/>
</dbReference>
<evidence type="ECO:0000256" key="3">
    <source>
        <dbReference type="SAM" id="Coils"/>
    </source>
</evidence>
<keyword evidence="1 2" id="KW-0694">RNA-binding</keyword>
<dbReference type="InterPro" id="IPR035009">
    <property type="entry name" value="SR140_RRM"/>
</dbReference>
<dbReference type="Gene3D" id="1.10.10.790">
    <property type="entry name" value="Surp module"/>
    <property type="match status" value="1"/>
</dbReference>
<dbReference type="InterPro" id="IPR000061">
    <property type="entry name" value="Surp"/>
</dbReference>
<feature type="compositionally biased region" description="Basic residues" evidence="4">
    <location>
        <begin position="888"/>
        <end position="910"/>
    </location>
</feature>
<evidence type="ECO:0008006" key="10">
    <source>
        <dbReference type="Google" id="ProtNLM"/>
    </source>
</evidence>
<dbReference type="Pfam" id="PF01805">
    <property type="entry name" value="Surp"/>
    <property type="match status" value="1"/>
</dbReference>
<dbReference type="InterPro" id="IPR013170">
    <property type="entry name" value="mRNA_splic_Cwf21_dom"/>
</dbReference>
<dbReference type="PANTHER" id="PTHR23140:SF0">
    <property type="entry name" value="U2 SNRNP-ASSOCIATED SURP MOTIF-CONTAINING PROTEIN"/>
    <property type="match status" value="1"/>
</dbReference>
<protein>
    <recommendedName>
        <fullName evidence="10">U2 snRNP-associated SURP motif-containing protein</fullName>
    </recommendedName>
</protein>
<feature type="compositionally biased region" description="Basic residues" evidence="4">
    <location>
        <begin position="819"/>
        <end position="834"/>
    </location>
</feature>
<dbReference type="PROSITE" id="PS51391">
    <property type="entry name" value="CID"/>
    <property type="match status" value="1"/>
</dbReference>
<dbReference type="InterPro" id="IPR035979">
    <property type="entry name" value="RBD_domain_sf"/>
</dbReference>
<dbReference type="GO" id="GO:0006396">
    <property type="term" value="P:RNA processing"/>
    <property type="evidence" value="ECO:0007669"/>
    <property type="project" value="InterPro"/>
</dbReference>
<dbReference type="InterPro" id="IPR000504">
    <property type="entry name" value="RRM_dom"/>
</dbReference>
<dbReference type="InterPro" id="IPR006569">
    <property type="entry name" value="CID_dom"/>
</dbReference>
<evidence type="ECO:0000313" key="9">
    <source>
        <dbReference type="Proteomes" id="UP001153712"/>
    </source>
</evidence>
<feature type="compositionally biased region" description="Basic and acidic residues" evidence="4">
    <location>
        <begin position="705"/>
        <end position="716"/>
    </location>
</feature>
<dbReference type="SUPFAM" id="SSF48464">
    <property type="entry name" value="ENTH/VHS domain"/>
    <property type="match status" value="1"/>
</dbReference>
<dbReference type="Pfam" id="PF08312">
    <property type="entry name" value="cwf21"/>
    <property type="match status" value="1"/>
</dbReference>
<feature type="compositionally biased region" description="Basic and acidic residues" evidence="4">
    <location>
        <begin position="758"/>
        <end position="788"/>
    </location>
</feature>
<accession>A0A9N9XKM0</accession>
<name>A0A9N9XKM0_PHYSR</name>
<evidence type="ECO:0000259" key="5">
    <source>
        <dbReference type="PROSITE" id="PS50102"/>
    </source>
</evidence>
<dbReference type="AlphaFoldDB" id="A0A9N9XKM0"/>
<dbReference type="SMART" id="SM00360">
    <property type="entry name" value="RRM"/>
    <property type="match status" value="1"/>
</dbReference>
<dbReference type="CDD" id="cd12223">
    <property type="entry name" value="RRM_SR140"/>
    <property type="match status" value="1"/>
</dbReference>
<dbReference type="PROSITE" id="PS50102">
    <property type="entry name" value="RRM"/>
    <property type="match status" value="1"/>
</dbReference>
<feature type="domain" description="RRM" evidence="5">
    <location>
        <begin position="187"/>
        <end position="268"/>
    </location>
</feature>
<dbReference type="InterPro" id="IPR051485">
    <property type="entry name" value="SR-CTD_assoc_factor"/>
</dbReference>
<evidence type="ECO:0000259" key="6">
    <source>
        <dbReference type="PROSITE" id="PS50128"/>
    </source>
</evidence>
<keyword evidence="9" id="KW-1185">Reference proteome</keyword>
<dbReference type="SUPFAM" id="SSF54928">
    <property type="entry name" value="RNA-binding domain, RBD"/>
    <property type="match status" value="1"/>
</dbReference>
<dbReference type="OrthoDB" id="377209at2759"/>
<dbReference type="Gene3D" id="3.30.70.330">
    <property type="match status" value="1"/>
</dbReference>
<evidence type="ECO:0000313" key="8">
    <source>
        <dbReference type="EMBL" id="CAG9855286.1"/>
    </source>
</evidence>
<dbReference type="GO" id="GO:0003723">
    <property type="term" value="F:RNA binding"/>
    <property type="evidence" value="ECO:0007669"/>
    <property type="project" value="UniProtKB-UniRule"/>
</dbReference>
<dbReference type="Pfam" id="PF04818">
    <property type="entry name" value="CID"/>
    <property type="match status" value="1"/>
</dbReference>
<dbReference type="InterPro" id="IPR008942">
    <property type="entry name" value="ENTH_VHS"/>
</dbReference>
<sequence>MTDKLKSIPEQKLKAFSVGTMGKRNLSKRELEEQRKREEEEAAAHVFQEFVETFQEAPINGSSKVWVKAGTYDAGARREDTKDKGKLYKPTSRIASNQEHNLSSAERAQAYAKLLSNDKKPERLGKKKPSQKSNLESFMEELRQIQEEREERQKYKGALRTPIENELDMLMKSGDIGSFDNGDPNTTNLYLGNLNPKITEQQLMELFGRYGPLASIKIMWPRSDEEKARGRNCGFVAYMARKDGERALKNLNGKDIHGYEMKLGWGKAVIIPPHPIYIPPVLLEIAQPPPPSGLPFNAQPALKDKEVLPKSQEELNEILNRALVKVVIPTDRNLLMLIHRMVEFVVREGPMFEAMIMNREINNPQFRFLFENQSPAHIYYRWKVYSILHGDSQKEWNPKEFKMFKNGSVWKPPIMNCYTNGMPDELVREDEAKENSKGSLSNSQRDRLEDLIRQLTPEKNKIGEVMVFCIEHSEAADEIADCITESLANESTALTKKISRLYLISDILHNCQVKVTKASFFRKAFENRLLEIFKYIKETYDKLEGRLQAEGFKVRVVRTLKAWEDTIYPKDFMIKLNNIFLGLPNRAEEVAGPKCLIEDIDGNPLEPQDSDEDAPMDGAALLKATMMQYESAGSGDDDIDGKEIKDDVPKDSALSGFIVSKWETVDPEQIEAQAMTTSKWDMLENSQDNSRESSSNENQDFSDYSDSRNMTEEKRQQLREIEVKAVQYQDELESGQRQLKSGWTLPQQVEHYRRKLLRKSEKVKKEKEKTPKSDKHKRDYDKSDRRAAADSSDDESYYKELTSRKSKKHARSSSSGSTSRHRSKSRSPSRKKSSRALSPPSPPKIRRHSPGSSRSSRKNKGSLSPADSNGKYSPKRHRASSPSPPPRGGKHRRSQSPARTRHTSPPRSKYHSPDSSSKKHRHKHKH</sequence>
<dbReference type="SMART" id="SM00648">
    <property type="entry name" value="SWAP"/>
    <property type="match status" value="1"/>
</dbReference>
<evidence type="ECO:0000259" key="7">
    <source>
        <dbReference type="PROSITE" id="PS51391"/>
    </source>
</evidence>
<dbReference type="InterPro" id="IPR047488">
    <property type="entry name" value="SR140_cwf21"/>
</dbReference>
<feature type="coiled-coil region" evidence="3">
    <location>
        <begin position="21"/>
        <end position="48"/>
    </location>
</feature>
<dbReference type="PROSITE" id="PS50128">
    <property type="entry name" value="SURP"/>
    <property type="match status" value="1"/>
</dbReference>
<feature type="region of interest" description="Disordered" evidence="4">
    <location>
        <begin position="733"/>
        <end position="926"/>
    </location>
</feature>
<dbReference type="EMBL" id="OU900103">
    <property type="protein sequence ID" value="CAG9855286.1"/>
    <property type="molecule type" value="Genomic_DNA"/>
</dbReference>
<dbReference type="GO" id="GO:0005634">
    <property type="term" value="C:nucleus"/>
    <property type="evidence" value="ECO:0007669"/>
    <property type="project" value="TreeGrafter"/>
</dbReference>
<dbReference type="Proteomes" id="UP001153712">
    <property type="component" value="Chromosome 10"/>
</dbReference>
<feature type="domain" description="SURP motif" evidence="6">
    <location>
        <begin position="337"/>
        <end position="380"/>
    </location>
</feature>
<dbReference type="SMART" id="SM00582">
    <property type="entry name" value="RPR"/>
    <property type="match status" value="1"/>
</dbReference>
<reference evidence="8" key="1">
    <citation type="submission" date="2022-01" db="EMBL/GenBank/DDBJ databases">
        <authorList>
            <person name="King R."/>
        </authorList>
    </citation>
    <scope>NUCLEOTIDE SEQUENCE</scope>
</reference>
<dbReference type="CDD" id="cd21370">
    <property type="entry name" value="cwf21_SR140"/>
    <property type="match status" value="1"/>
</dbReference>
<evidence type="ECO:0000256" key="1">
    <source>
        <dbReference type="ARBA" id="ARBA00022884"/>
    </source>
</evidence>
<feature type="compositionally biased region" description="Polar residues" evidence="4">
    <location>
        <begin position="684"/>
        <end position="704"/>
    </location>
</feature>
<dbReference type="Pfam" id="PF00076">
    <property type="entry name" value="RRM_1"/>
    <property type="match status" value="1"/>
</dbReference>
<feature type="compositionally biased region" description="Polar residues" evidence="4">
    <location>
        <begin position="735"/>
        <end position="747"/>
    </location>
</feature>
<feature type="compositionally biased region" description="Basic residues" evidence="4">
    <location>
        <begin position="844"/>
        <end position="860"/>
    </location>
</feature>
<organism evidence="8 9">
    <name type="scientific">Phyllotreta striolata</name>
    <name type="common">Striped flea beetle</name>
    <name type="synonym">Crioceris striolata</name>
    <dbReference type="NCBI Taxonomy" id="444603"/>
    <lineage>
        <taxon>Eukaryota</taxon>
        <taxon>Metazoa</taxon>
        <taxon>Ecdysozoa</taxon>
        <taxon>Arthropoda</taxon>
        <taxon>Hexapoda</taxon>
        <taxon>Insecta</taxon>
        <taxon>Pterygota</taxon>
        <taxon>Neoptera</taxon>
        <taxon>Endopterygota</taxon>
        <taxon>Coleoptera</taxon>
        <taxon>Polyphaga</taxon>
        <taxon>Cucujiformia</taxon>
        <taxon>Chrysomeloidea</taxon>
        <taxon>Chrysomelidae</taxon>
        <taxon>Galerucinae</taxon>
        <taxon>Alticini</taxon>
        <taxon>Phyllotreta</taxon>
    </lineage>
</organism>
<dbReference type="Gene3D" id="6.10.140.420">
    <property type="match status" value="1"/>
</dbReference>
<dbReference type="SUPFAM" id="SSF109905">
    <property type="entry name" value="Surp module (SWAP domain)"/>
    <property type="match status" value="1"/>
</dbReference>
<dbReference type="SMART" id="SM01115">
    <property type="entry name" value="cwf21"/>
    <property type="match status" value="1"/>
</dbReference>
<proteinExistence type="predicted"/>
<dbReference type="InterPro" id="IPR035967">
    <property type="entry name" value="SWAP/Surp_sf"/>
</dbReference>
<keyword evidence="3" id="KW-0175">Coiled coil</keyword>
<evidence type="ECO:0000256" key="4">
    <source>
        <dbReference type="SAM" id="MobiDB-lite"/>
    </source>
</evidence>